<dbReference type="Gene3D" id="1.10.246.180">
    <property type="match status" value="1"/>
</dbReference>
<dbReference type="Gene3D" id="3.60.21.10">
    <property type="match status" value="1"/>
</dbReference>
<keyword evidence="1" id="KW-0479">Metal-binding</keyword>
<evidence type="ECO:0000259" key="5">
    <source>
        <dbReference type="Pfam" id="PF00149"/>
    </source>
</evidence>
<sequence>MCNQSELKIIVASDLHYFLKDYYQDCEWFEESMLYGDGKMVTYGDEIIDAFIKAIQQEQPDLVVLTGDLSFNGEKGSHQALAAKLEQLTDDTVVAVIPGNHDVDNIYAKGYGKDDYFDVENVNAKAFQDIYQNCGYQIASFQHENSLSYRIDLNNDYSLLMMDSNAHEQTKMTLGSGGFFTDSTMQWLKEQLEDIQKDKKTPLVAMHHNLAIHNDILNSGYTIDNHEEIAQLFAKYNVPFVLSGHIHCQNIKSIDGIYDIASSSLLDAPLQYGVIDLDANSMNYHTQSLKISKDANVYFDTVSAHKFAEDLQKVSDSSKREAIQDVMVKANRYYFTGCMNQYQKELQEHPGYQYLQSEDLSFYQDYLETMLQETTSSQELSITFKK</sequence>
<keyword evidence="3" id="KW-0408">Iron</keyword>
<feature type="domain" description="Calcineurin-like phosphoesterase" evidence="5">
    <location>
        <begin position="7"/>
        <end position="248"/>
    </location>
</feature>
<dbReference type="SUPFAM" id="SSF56300">
    <property type="entry name" value="Metallo-dependent phosphatases"/>
    <property type="match status" value="1"/>
</dbReference>
<protein>
    <submittedName>
        <fullName evidence="7">Metallophosphoesterase</fullName>
    </submittedName>
</protein>
<dbReference type="InterPro" id="IPR050884">
    <property type="entry name" value="CNP_phosphodiesterase-III"/>
</dbReference>
<dbReference type="RefSeq" id="WP_290141222.1">
    <property type="nucleotide sequence ID" value="NZ_CP101620.1"/>
</dbReference>
<evidence type="ECO:0000256" key="4">
    <source>
        <dbReference type="ARBA" id="ARBA00025742"/>
    </source>
</evidence>
<evidence type="ECO:0000313" key="8">
    <source>
        <dbReference type="Proteomes" id="UP001060112"/>
    </source>
</evidence>
<evidence type="ECO:0000256" key="2">
    <source>
        <dbReference type="ARBA" id="ARBA00022801"/>
    </source>
</evidence>
<name>A0ABY5I6F0_9FIRM</name>
<dbReference type="Pfam" id="PF17839">
    <property type="entry name" value="CNP_C_terminal"/>
    <property type="match status" value="1"/>
</dbReference>
<evidence type="ECO:0000259" key="6">
    <source>
        <dbReference type="Pfam" id="PF17839"/>
    </source>
</evidence>
<evidence type="ECO:0000256" key="1">
    <source>
        <dbReference type="ARBA" id="ARBA00022723"/>
    </source>
</evidence>
<gene>
    <name evidence="7" type="ORF">NMU03_03100</name>
</gene>
<dbReference type="InterPro" id="IPR040869">
    <property type="entry name" value="CNP_C"/>
</dbReference>
<accession>A0ABY5I6F0</accession>
<dbReference type="Proteomes" id="UP001060112">
    <property type="component" value="Chromosome"/>
</dbReference>
<dbReference type="InterPro" id="IPR029052">
    <property type="entry name" value="Metallo-depent_PP-like"/>
</dbReference>
<keyword evidence="2" id="KW-0378">Hydrolase</keyword>
<organism evidence="7 8">
    <name type="scientific">Allocoprobacillus halotolerans</name>
    <dbReference type="NCBI Taxonomy" id="2944914"/>
    <lineage>
        <taxon>Bacteria</taxon>
        <taxon>Bacillati</taxon>
        <taxon>Bacillota</taxon>
        <taxon>Erysipelotrichia</taxon>
        <taxon>Erysipelotrichales</taxon>
        <taxon>Erysipelotrichaceae</taxon>
        <taxon>Allocoprobacillus</taxon>
    </lineage>
</organism>
<dbReference type="Pfam" id="PF00149">
    <property type="entry name" value="Metallophos"/>
    <property type="match status" value="1"/>
</dbReference>
<dbReference type="InterPro" id="IPR004843">
    <property type="entry name" value="Calcineurin-like_PHP"/>
</dbReference>
<dbReference type="EMBL" id="CP101620">
    <property type="protein sequence ID" value="UTY39811.1"/>
    <property type="molecule type" value="Genomic_DNA"/>
</dbReference>
<dbReference type="PANTHER" id="PTHR42988">
    <property type="entry name" value="PHOSPHOHYDROLASE"/>
    <property type="match status" value="1"/>
</dbReference>
<comment type="similarity">
    <text evidence="4">Belongs to the cyclic nucleotide phosphodiesterase class-III family.</text>
</comment>
<keyword evidence="8" id="KW-1185">Reference proteome</keyword>
<proteinExistence type="inferred from homology"/>
<feature type="domain" description="Cyclic nucleotide phosphodiesterase C-terminal" evidence="6">
    <location>
        <begin position="298"/>
        <end position="375"/>
    </location>
</feature>
<evidence type="ECO:0000313" key="7">
    <source>
        <dbReference type="EMBL" id="UTY39811.1"/>
    </source>
</evidence>
<reference evidence="7" key="1">
    <citation type="submission" date="2022-07" db="EMBL/GenBank/DDBJ databases">
        <title>Faecal culturing of patients with breast cancer.</title>
        <authorList>
            <person name="Teng N.M.Y."/>
            <person name="Kiu R."/>
            <person name="Evans R."/>
            <person name="Baker D.J."/>
            <person name="Zenner C."/>
            <person name="Robinson S.D."/>
            <person name="Hall L.J."/>
        </authorList>
    </citation>
    <scope>NUCLEOTIDE SEQUENCE</scope>
    <source>
        <strain evidence="7">LH1062</strain>
    </source>
</reference>
<dbReference type="PANTHER" id="PTHR42988:SF2">
    <property type="entry name" value="CYCLIC NUCLEOTIDE PHOSPHODIESTERASE CBUA0032-RELATED"/>
    <property type="match status" value="1"/>
</dbReference>
<evidence type="ECO:0000256" key="3">
    <source>
        <dbReference type="ARBA" id="ARBA00023004"/>
    </source>
</evidence>